<evidence type="ECO:0000256" key="2">
    <source>
        <dbReference type="SAM" id="MobiDB-lite"/>
    </source>
</evidence>
<dbReference type="SMART" id="SM00368">
    <property type="entry name" value="LRR_RI"/>
    <property type="match status" value="3"/>
</dbReference>
<dbReference type="InterPro" id="IPR052201">
    <property type="entry name" value="LRR-containing_regulator"/>
</dbReference>
<feature type="region of interest" description="Disordered" evidence="2">
    <location>
        <begin position="443"/>
        <end position="530"/>
    </location>
</feature>
<evidence type="ECO:0000256" key="1">
    <source>
        <dbReference type="ARBA" id="ARBA00022737"/>
    </source>
</evidence>
<proteinExistence type="predicted"/>
<reference evidence="3 4" key="1">
    <citation type="submission" date="2017-04" db="EMBL/GenBank/DDBJ databases">
        <title>Draft genome sequence of Tuber borchii Vittad., a whitish edible truffle.</title>
        <authorList>
            <consortium name="DOE Joint Genome Institute"/>
            <person name="Murat C."/>
            <person name="Kuo A."/>
            <person name="Barry K.W."/>
            <person name="Clum A."/>
            <person name="Dockter R.B."/>
            <person name="Fauchery L."/>
            <person name="Iotti M."/>
            <person name="Kohler A."/>
            <person name="Labutti K."/>
            <person name="Lindquist E.A."/>
            <person name="Lipzen A."/>
            <person name="Ohm R.A."/>
            <person name="Wang M."/>
            <person name="Grigoriev I.V."/>
            <person name="Zambonelli A."/>
            <person name="Martin F.M."/>
        </authorList>
    </citation>
    <scope>NUCLEOTIDE SEQUENCE [LARGE SCALE GENOMIC DNA]</scope>
    <source>
        <strain evidence="3 4">Tbo3840</strain>
    </source>
</reference>
<dbReference type="OrthoDB" id="9876299at2759"/>
<feature type="region of interest" description="Disordered" evidence="2">
    <location>
        <begin position="171"/>
        <end position="218"/>
    </location>
</feature>
<keyword evidence="4" id="KW-1185">Reference proteome</keyword>
<dbReference type="EMBL" id="NESQ01000148">
    <property type="protein sequence ID" value="PUU77588.1"/>
    <property type="molecule type" value="Genomic_DNA"/>
</dbReference>
<name>A0A2T6ZQ16_TUBBO</name>
<dbReference type="PANTHER" id="PTHR24111">
    <property type="entry name" value="LEUCINE-RICH REPEAT-CONTAINING PROTEIN 34"/>
    <property type="match status" value="1"/>
</dbReference>
<dbReference type="SUPFAM" id="SSF52047">
    <property type="entry name" value="RNI-like"/>
    <property type="match status" value="1"/>
</dbReference>
<protein>
    <recommendedName>
        <fullName evidence="5">Leucine rich repeat protein</fullName>
    </recommendedName>
</protein>
<gene>
    <name evidence="3" type="ORF">B9Z19DRAFT_1049978</name>
</gene>
<organism evidence="3 4">
    <name type="scientific">Tuber borchii</name>
    <name type="common">White truffle</name>
    <dbReference type="NCBI Taxonomy" id="42251"/>
    <lineage>
        <taxon>Eukaryota</taxon>
        <taxon>Fungi</taxon>
        <taxon>Dikarya</taxon>
        <taxon>Ascomycota</taxon>
        <taxon>Pezizomycotina</taxon>
        <taxon>Pezizomycetes</taxon>
        <taxon>Pezizales</taxon>
        <taxon>Tuberaceae</taxon>
        <taxon>Tuber</taxon>
    </lineage>
</organism>
<dbReference type="Pfam" id="PF13516">
    <property type="entry name" value="LRR_6"/>
    <property type="match status" value="2"/>
</dbReference>
<dbReference type="STRING" id="42251.A0A2T6ZQ16"/>
<evidence type="ECO:0000313" key="4">
    <source>
        <dbReference type="Proteomes" id="UP000244722"/>
    </source>
</evidence>
<feature type="compositionally biased region" description="Acidic residues" evidence="2">
    <location>
        <begin position="179"/>
        <end position="196"/>
    </location>
</feature>
<evidence type="ECO:0008006" key="5">
    <source>
        <dbReference type="Google" id="ProtNLM"/>
    </source>
</evidence>
<sequence>MKLNYTNRKIFGTKLGGVVKKDIFRHAQPNSKPTSALKDKRVEINLQGKSLCDDSLKLICEALTENLEAGYIHLDELNLAENNITVAGLKYLCEVVRLACKDLKDLDLRSNEIGIVSEEDADIWEDFLDSGLRFVSSLRRLDLSNNTIEDRGIEIFAKVYSRELPLVLPRSSRPTLSESSDEEWGVSSESDQDELDPQVKPTQFPKIPATSGSPSSFLSNSKSNISCGVGSFNRQSSDISATSGGVELHGIRSIPYLILTHTSITDRAALFLSYIVPAHHLPQDLLKYLPPPRPGIQTETLQAYDTTSGCQGIIYQPNRNFTQLGLKALELANSLRTGNSSSGDQNAPRSRRFSDVSIPVITPTKHKRESVGSCHPSHISPITGTFTSELERVRGKIQGTLLKNEGVFAVEQWSVAVKMLSICRAILFKGELVTPELGPLPPQMLPQDSADKSGYSSLGLAPCDSPLTNQADPPSPISKFQRLSLSTPSPGWGGISSENSPGAMDPPDISLCSNPPQDIIESPRGTPRNQEHLKKALPGPLEMDTWIAIIAFAVDPKGILSEKQHHNIVDWARSSETLAREKELSGKTKAVQIWRLLEGIECLGFDV</sequence>
<dbReference type="Gene3D" id="3.80.10.10">
    <property type="entry name" value="Ribonuclease Inhibitor"/>
    <property type="match status" value="1"/>
</dbReference>
<dbReference type="Proteomes" id="UP000244722">
    <property type="component" value="Unassembled WGS sequence"/>
</dbReference>
<comment type="caution">
    <text evidence="3">The sequence shown here is derived from an EMBL/GenBank/DDBJ whole genome shotgun (WGS) entry which is preliminary data.</text>
</comment>
<keyword evidence="1" id="KW-0677">Repeat</keyword>
<dbReference type="InterPro" id="IPR001611">
    <property type="entry name" value="Leu-rich_rpt"/>
</dbReference>
<evidence type="ECO:0000313" key="3">
    <source>
        <dbReference type="EMBL" id="PUU77588.1"/>
    </source>
</evidence>
<dbReference type="AlphaFoldDB" id="A0A2T6ZQ16"/>
<dbReference type="InterPro" id="IPR032675">
    <property type="entry name" value="LRR_dom_sf"/>
</dbReference>
<dbReference type="PANTHER" id="PTHR24111:SF0">
    <property type="entry name" value="LEUCINE-RICH REPEAT-CONTAINING PROTEIN"/>
    <property type="match status" value="1"/>
</dbReference>
<accession>A0A2T6ZQ16</accession>